<dbReference type="GeneID" id="87858555"/>
<comment type="caution">
    <text evidence="2">The sequence shown here is derived from an EMBL/GenBank/DDBJ whole genome shotgun (WGS) entry which is preliminary data.</text>
</comment>
<evidence type="ECO:0000313" key="2">
    <source>
        <dbReference type="EMBL" id="KAK3348349.1"/>
    </source>
</evidence>
<gene>
    <name evidence="2" type="ORF">B0H65DRAFT_173327</name>
</gene>
<dbReference type="AlphaFoldDB" id="A0AAE0JIZ1"/>
<feature type="compositionally biased region" description="Polar residues" evidence="1">
    <location>
        <begin position="86"/>
        <end position="103"/>
    </location>
</feature>
<keyword evidence="3" id="KW-1185">Reference proteome</keyword>
<reference evidence="2" key="2">
    <citation type="submission" date="2023-06" db="EMBL/GenBank/DDBJ databases">
        <authorList>
            <consortium name="Lawrence Berkeley National Laboratory"/>
            <person name="Haridas S."/>
            <person name="Hensen N."/>
            <person name="Bonometti L."/>
            <person name="Westerberg I."/>
            <person name="Brannstrom I.O."/>
            <person name="Guillou S."/>
            <person name="Cros-Aarteil S."/>
            <person name="Calhoun S."/>
            <person name="Kuo A."/>
            <person name="Mondo S."/>
            <person name="Pangilinan J."/>
            <person name="Riley R."/>
            <person name="Labutti K."/>
            <person name="Andreopoulos B."/>
            <person name="Lipzen A."/>
            <person name="Chen C."/>
            <person name="Yanf M."/>
            <person name="Daum C."/>
            <person name="Ng V."/>
            <person name="Clum A."/>
            <person name="Steindorff A."/>
            <person name="Ohm R."/>
            <person name="Martin F."/>
            <person name="Silar P."/>
            <person name="Natvig D."/>
            <person name="Lalanne C."/>
            <person name="Gautier V."/>
            <person name="Ament-Velasquez S.L."/>
            <person name="Kruys A."/>
            <person name="Hutchinson M.I."/>
            <person name="Powell A.J."/>
            <person name="Barry K."/>
            <person name="Miller A.N."/>
            <person name="Grigoriev I.V."/>
            <person name="Debuchy R."/>
            <person name="Gladieux P."/>
            <person name="Thoren M.H."/>
            <person name="Johannesson H."/>
        </authorList>
    </citation>
    <scope>NUCLEOTIDE SEQUENCE</scope>
    <source>
        <strain evidence="2">CBS 560.94</strain>
    </source>
</reference>
<evidence type="ECO:0000313" key="3">
    <source>
        <dbReference type="Proteomes" id="UP001278500"/>
    </source>
</evidence>
<dbReference type="RefSeq" id="XP_062683431.1">
    <property type="nucleotide sequence ID" value="XM_062821401.1"/>
</dbReference>
<organism evidence="2 3">
    <name type="scientific">Neurospora tetraspora</name>
    <dbReference type="NCBI Taxonomy" id="94610"/>
    <lineage>
        <taxon>Eukaryota</taxon>
        <taxon>Fungi</taxon>
        <taxon>Dikarya</taxon>
        <taxon>Ascomycota</taxon>
        <taxon>Pezizomycotina</taxon>
        <taxon>Sordariomycetes</taxon>
        <taxon>Sordariomycetidae</taxon>
        <taxon>Sordariales</taxon>
        <taxon>Sordariaceae</taxon>
        <taxon>Neurospora</taxon>
    </lineage>
</organism>
<reference evidence="2" key="1">
    <citation type="journal article" date="2023" name="Mol. Phylogenet. Evol.">
        <title>Genome-scale phylogeny and comparative genomics of the fungal order Sordariales.</title>
        <authorList>
            <person name="Hensen N."/>
            <person name="Bonometti L."/>
            <person name="Westerberg I."/>
            <person name="Brannstrom I.O."/>
            <person name="Guillou S."/>
            <person name="Cros-Aarteil S."/>
            <person name="Calhoun S."/>
            <person name="Haridas S."/>
            <person name="Kuo A."/>
            <person name="Mondo S."/>
            <person name="Pangilinan J."/>
            <person name="Riley R."/>
            <person name="LaButti K."/>
            <person name="Andreopoulos B."/>
            <person name="Lipzen A."/>
            <person name="Chen C."/>
            <person name="Yan M."/>
            <person name="Daum C."/>
            <person name="Ng V."/>
            <person name="Clum A."/>
            <person name="Steindorff A."/>
            <person name="Ohm R.A."/>
            <person name="Martin F."/>
            <person name="Silar P."/>
            <person name="Natvig D.O."/>
            <person name="Lalanne C."/>
            <person name="Gautier V."/>
            <person name="Ament-Velasquez S.L."/>
            <person name="Kruys A."/>
            <person name="Hutchinson M.I."/>
            <person name="Powell A.J."/>
            <person name="Barry K."/>
            <person name="Miller A.N."/>
            <person name="Grigoriev I.V."/>
            <person name="Debuchy R."/>
            <person name="Gladieux P."/>
            <person name="Hiltunen Thoren M."/>
            <person name="Johannesson H."/>
        </authorList>
    </citation>
    <scope>NUCLEOTIDE SEQUENCE</scope>
    <source>
        <strain evidence="2">CBS 560.94</strain>
    </source>
</reference>
<accession>A0AAE0JIZ1</accession>
<protein>
    <submittedName>
        <fullName evidence="2">Uncharacterized protein</fullName>
    </submittedName>
</protein>
<proteinExistence type="predicted"/>
<feature type="region of interest" description="Disordered" evidence="1">
    <location>
        <begin position="84"/>
        <end position="103"/>
    </location>
</feature>
<name>A0AAE0JIZ1_9PEZI</name>
<dbReference type="EMBL" id="JAUEPP010000003">
    <property type="protein sequence ID" value="KAK3348349.1"/>
    <property type="molecule type" value="Genomic_DNA"/>
</dbReference>
<evidence type="ECO:0000256" key="1">
    <source>
        <dbReference type="SAM" id="MobiDB-lite"/>
    </source>
</evidence>
<sequence length="161" mass="17885">MAFIILAYKGRQVLVARPQSLSQLQSTVLEIFGTDGKNLRLSIVYADPKGTRSLVELHTSSYNIVKDGDMIFLANAKAIANKPANTGTQQAVPSTSTEQPAGDVQMTTKITTRESLLEIAPEDRHLHVDFAEFLRHNRGNYGNTKEAHQEPFYYKGMPGYD</sequence>
<dbReference type="Proteomes" id="UP001278500">
    <property type="component" value="Unassembled WGS sequence"/>
</dbReference>